<evidence type="ECO:0000313" key="1">
    <source>
        <dbReference type="EMBL" id="XCJ71017.1"/>
    </source>
</evidence>
<organism evidence="1">
    <name type="scientific">Streptomyces tabacisoli</name>
    <dbReference type="NCBI Taxonomy" id="3156398"/>
    <lineage>
        <taxon>Bacteria</taxon>
        <taxon>Bacillati</taxon>
        <taxon>Actinomycetota</taxon>
        <taxon>Actinomycetes</taxon>
        <taxon>Kitasatosporales</taxon>
        <taxon>Streptomycetaceae</taxon>
        <taxon>Streptomyces</taxon>
    </lineage>
</organism>
<sequence length="263" mass="27406">MIPGTAVLSIDALTVAVEESPRYRDAAGAQAADGMSGMFGGWEAAGDDPDGGLLAGYLASVAEYSGRPVDRLRMLTARADGEDVVETALRALGPPPGPQPFVLVHSGADRDTLGAALPRLVHEMGWEVTEDMGLTHLGDLGGAAVVDLVSWWADPRAGATAVVLDQPLFALADAVPERLTAVGLRFGAGDGPLRVLARGEGGPVPESDHVFSGPGACGGWPELHRALQHDEPRPDDRILVRCGAGEHHAWVLLSRAAGTPWEL</sequence>
<accession>A0AAU8IS49</accession>
<protein>
    <recommendedName>
        <fullName evidence="2">Aromatic ring-opening dioxygenase LigA</fullName>
    </recommendedName>
</protein>
<dbReference type="EMBL" id="CP159534">
    <property type="protein sequence ID" value="XCJ71017.1"/>
    <property type="molecule type" value="Genomic_DNA"/>
</dbReference>
<dbReference type="KEGG" id="stac:ABII15_13990"/>
<dbReference type="AlphaFoldDB" id="A0AAU8IS49"/>
<evidence type="ECO:0008006" key="2">
    <source>
        <dbReference type="Google" id="ProtNLM"/>
    </source>
</evidence>
<reference evidence="1" key="1">
    <citation type="submission" date="2024-06" db="EMBL/GenBank/DDBJ databases">
        <title>Streptomyces sp. strain HUAS MG91 genome sequences.</title>
        <authorList>
            <person name="Mo P."/>
        </authorList>
    </citation>
    <scope>NUCLEOTIDE SEQUENCE</scope>
    <source>
        <strain evidence="1">HUAS MG91</strain>
    </source>
</reference>
<dbReference type="RefSeq" id="WP_353942649.1">
    <property type="nucleotide sequence ID" value="NZ_CP159534.1"/>
</dbReference>
<proteinExistence type="predicted"/>
<gene>
    <name evidence="1" type="ORF">ABII15_13990</name>
</gene>
<name>A0AAU8IS49_9ACTN</name>